<feature type="region of interest" description="Disordered" evidence="1">
    <location>
        <begin position="1"/>
        <end position="20"/>
    </location>
</feature>
<sequence length="279" mass="32828">MAQNDTSLIVPPPSSPRREDELYLSDPDAYIFKVKTWHQSNFDSVAKALDEARKQLSNVIAKTEDTTLELTFTRLYSMLMGIWIESRIHVLLYENGAFTEPERAIVYNNNSLEDKWKAALTIAVKKSVQLPLHMDLTEDNCDFSIYNIYIKISDWISEYFSKTITYRNKIAHGQWIHPFTSTRDDWQSSTYFKISADITEDFLIRYENLLSINERKKLLSAICTAINNLAVQRRRDYKAQEFNEHYRIISSHIRNLRDLDYRDYKNNARASFLAQQNRN</sequence>
<protein>
    <submittedName>
        <fullName evidence="2">Uncharacterized protein</fullName>
    </submittedName>
</protein>
<dbReference type="EMBL" id="CAADIW010000037">
    <property type="protein sequence ID" value="VFS38516.1"/>
    <property type="molecule type" value="Genomic_DNA"/>
</dbReference>
<reference evidence="2 3" key="1">
    <citation type="submission" date="2019-03" db="EMBL/GenBank/DDBJ databases">
        <authorList>
            <consortium name="Pathogen Informatics"/>
        </authorList>
    </citation>
    <scope>NUCLEOTIDE SEQUENCE [LARGE SCALE GENOMIC DNA]</scope>
    <source>
        <strain evidence="2 3">NCTC12126</strain>
    </source>
</reference>
<dbReference type="Proteomes" id="UP000351155">
    <property type="component" value="Unassembled WGS sequence"/>
</dbReference>
<name>A0A484YSR9_9ENTR</name>
<accession>A0A484YSR9</accession>
<evidence type="ECO:0000313" key="3">
    <source>
        <dbReference type="Proteomes" id="UP000351155"/>
    </source>
</evidence>
<organism evidence="2 3">
    <name type="scientific">Enterobacter cancerogenus</name>
    <dbReference type="NCBI Taxonomy" id="69218"/>
    <lineage>
        <taxon>Bacteria</taxon>
        <taxon>Pseudomonadati</taxon>
        <taxon>Pseudomonadota</taxon>
        <taxon>Gammaproteobacteria</taxon>
        <taxon>Enterobacterales</taxon>
        <taxon>Enterobacteriaceae</taxon>
        <taxon>Enterobacter</taxon>
        <taxon>Enterobacter cloacae complex</taxon>
    </lineage>
</organism>
<dbReference type="AlphaFoldDB" id="A0A484YSR9"/>
<evidence type="ECO:0000256" key="1">
    <source>
        <dbReference type="SAM" id="MobiDB-lite"/>
    </source>
</evidence>
<evidence type="ECO:0000313" key="2">
    <source>
        <dbReference type="EMBL" id="VFS38516.1"/>
    </source>
</evidence>
<gene>
    <name evidence="2" type="ORF">NCTC12126_03759</name>
</gene>
<proteinExistence type="predicted"/>